<dbReference type="GO" id="GO:0008773">
    <property type="term" value="F:[protein-PII] uridylyltransferase activity"/>
    <property type="evidence" value="ECO:0007669"/>
    <property type="project" value="InterPro"/>
</dbReference>
<organism evidence="3 4">
    <name type="scientific">Neobacillus cucumis</name>
    <dbReference type="NCBI Taxonomy" id="1740721"/>
    <lineage>
        <taxon>Bacteria</taxon>
        <taxon>Bacillati</taxon>
        <taxon>Bacillota</taxon>
        <taxon>Bacilli</taxon>
        <taxon>Bacillales</taxon>
        <taxon>Bacillaceae</taxon>
        <taxon>Neobacillus</taxon>
    </lineage>
</organism>
<accession>A0A2N5HCK6</accession>
<keyword evidence="4" id="KW-1185">Reference proteome</keyword>
<dbReference type="Pfam" id="PF10335">
    <property type="entry name" value="DUF294_C"/>
    <property type="match status" value="1"/>
</dbReference>
<feature type="domain" description="DUF294" evidence="2">
    <location>
        <begin position="180"/>
        <end position="307"/>
    </location>
</feature>
<dbReference type="AlphaFoldDB" id="A0A2N5HCK6"/>
<protein>
    <recommendedName>
        <fullName evidence="5">CBS domain-containing protein</fullName>
    </recommendedName>
</protein>
<feature type="domain" description="Protein-PII uridylyltransferase N-terminal" evidence="1">
    <location>
        <begin position="27"/>
        <end position="141"/>
    </location>
</feature>
<dbReference type="OrthoDB" id="9810963at2"/>
<evidence type="ECO:0000259" key="2">
    <source>
        <dbReference type="Pfam" id="PF10335"/>
    </source>
</evidence>
<dbReference type="RefSeq" id="WP_101648985.1">
    <property type="nucleotide sequence ID" value="NZ_PGVE01000063.1"/>
</dbReference>
<sequence>MHHDPYSETVQYRDEHLKSVSHDHFKLNELHLNIFQRITAIALTQVSNYYGPPPSPFTFFVMGSAGRMEQSVWSDQDHGIIYLDSSDEAKTYYLALGKEISKGLYQAGYQYCDGGVMASNPFWCKSLNEWEQQLSKWMVESTWESIRYLLIFLDGRAIYGESSFISKLKGQIYQNMNQHHLLAKSLRNTLHLKKGINVLGQLLVDTHGPHAGKLNIKEIGLFPYVNAIRLLSMKEKSHETSSLLRMEKLPDSCFPANDKSFYKKQFLKLLNYRLLFSDHKDYDSGHYISISKLTKDQTKEVKEIIKNGAALFHHIKRLLEKDGSDEDE</sequence>
<evidence type="ECO:0008006" key="5">
    <source>
        <dbReference type="Google" id="ProtNLM"/>
    </source>
</evidence>
<dbReference type="InterPro" id="IPR005105">
    <property type="entry name" value="GlnD_Uridyltrans_N"/>
</dbReference>
<evidence type="ECO:0000259" key="1">
    <source>
        <dbReference type="Pfam" id="PF03445"/>
    </source>
</evidence>
<dbReference type="InterPro" id="IPR018821">
    <property type="entry name" value="DUF294_put_nucleoTrafse_sb-bd"/>
</dbReference>
<proteinExistence type="predicted"/>
<dbReference type="EMBL" id="PGVE01000063">
    <property type="protein sequence ID" value="PLS03257.1"/>
    <property type="molecule type" value="Genomic_DNA"/>
</dbReference>
<gene>
    <name evidence="3" type="ORF">CVD27_16525</name>
</gene>
<comment type="caution">
    <text evidence="3">The sequence shown here is derived from an EMBL/GenBank/DDBJ whole genome shotgun (WGS) entry which is preliminary data.</text>
</comment>
<evidence type="ECO:0000313" key="4">
    <source>
        <dbReference type="Proteomes" id="UP000234950"/>
    </source>
</evidence>
<name>A0A2N5HCK6_9BACI</name>
<dbReference type="Proteomes" id="UP000234950">
    <property type="component" value="Unassembled WGS sequence"/>
</dbReference>
<reference evidence="3 4" key="1">
    <citation type="submission" date="2017-11" db="EMBL/GenBank/DDBJ databases">
        <title>Comparitive Functional Genomics of Dry Heat Resistant strains isolated from the Viking Spacecraft.</title>
        <authorList>
            <person name="Seuylemezian A."/>
            <person name="Cooper K."/>
            <person name="Vaishampayan P."/>
        </authorList>
    </citation>
    <scope>NUCLEOTIDE SEQUENCE [LARGE SCALE GENOMIC DNA]</scope>
    <source>
        <strain evidence="3 4">V32-6</strain>
    </source>
</reference>
<dbReference type="CDD" id="cd05401">
    <property type="entry name" value="NT_GlnE_GlnD_like"/>
    <property type="match status" value="1"/>
</dbReference>
<evidence type="ECO:0000313" key="3">
    <source>
        <dbReference type="EMBL" id="PLS03257.1"/>
    </source>
</evidence>
<dbReference type="Pfam" id="PF03445">
    <property type="entry name" value="DUF294"/>
    <property type="match status" value="1"/>
</dbReference>